<reference evidence="4" key="1">
    <citation type="submission" date="2015-05" db="EMBL/GenBank/DDBJ databases">
        <authorList>
            <consortium name="Pathogen Informatics"/>
        </authorList>
    </citation>
    <scope>NUCLEOTIDE SEQUENCE [LARGE SCALE GENOMIC DNA]</scope>
    <source>
        <strain evidence="4">L1-83</strain>
    </source>
</reference>
<keyword evidence="4" id="KW-1185">Reference proteome</keyword>
<dbReference type="GO" id="GO:0003677">
    <property type="term" value="F:DNA binding"/>
    <property type="evidence" value="ECO:0007669"/>
    <property type="project" value="UniProtKB-KW"/>
</dbReference>
<dbReference type="RefSeq" id="WP_055039890.1">
    <property type="nucleotide sequence ID" value="NZ_CVRS01000080.1"/>
</dbReference>
<dbReference type="PANTHER" id="PTHR46558">
    <property type="entry name" value="TRACRIPTIONAL REGULATORY PROTEIN-RELATED-RELATED"/>
    <property type="match status" value="1"/>
</dbReference>
<dbReference type="Gene3D" id="1.10.260.40">
    <property type="entry name" value="lambda repressor-like DNA-binding domains"/>
    <property type="match status" value="1"/>
</dbReference>
<dbReference type="AlphaFoldDB" id="A0A0M6WSZ7"/>
<evidence type="ECO:0000256" key="1">
    <source>
        <dbReference type="ARBA" id="ARBA00023125"/>
    </source>
</evidence>
<organism evidence="3 4">
    <name type="scientific">Roseburia inulinivorans</name>
    <dbReference type="NCBI Taxonomy" id="360807"/>
    <lineage>
        <taxon>Bacteria</taxon>
        <taxon>Bacillati</taxon>
        <taxon>Bacillota</taxon>
        <taxon>Clostridia</taxon>
        <taxon>Lachnospirales</taxon>
        <taxon>Lachnospiraceae</taxon>
        <taxon>Roseburia</taxon>
    </lineage>
</organism>
<dbReference type="EMBL" id="CVRS01000080">
    <property type="protein sequence ID" value="CRL39958.1"/>
    <property type="molecule type" value="Genomic_DNA"/>
</dbReference>
<sequence>MKNRVKELRDAKHLTQTGLALKVGSTQQTISKIEREIGVPKLDLALIMADFFNVTLEYLFCLSDKKHKLEHQIEIDKTIEEFYDFFVDYQDLNSENKETLNLIMRRLLEVQANEEAE</sequence>
<gene>
    <name evidence="3" type="ORF">RIL183_04581</name>
</gene>
<accession>A0A0M6WSZ7</accession>
<proteinExistence type="predicted"/>
<keyword evidence="1" id="KW-0238">DNA-binding</keyword>
<dbReference type="SMART" id="SM00530">
    <property type="entry name" value="HTH_XRE"/>
    <property type="match status" value="1"/>
</dbReference>
<dbReference type="SUPFAM" id="SSF47413">
    <property type="entry name" value="lambda repressor-like DNA-binding domains"/>
    <property type="match status" value="1"/>
</dbReference>
<name>A0A0M6WSZ7_9FIRM</name>
<dbReference type="PROSITE" id="PS50943">
    <property type="entry name" value="HTH_CROC1"/>
    <property type="match status" value="1"/>
</dbReference>
<dbReference type="Proteomes" id="UP000049828">
    <property type="component" value="Unassembled WGS sequence"/>
</dbReference>
<dbReference type="PANTHER" id="PTHR46558:SF11">
    <property type="entry name" value="HTH-TYPE TRANSCRIPTIONAL REGULATOR XRE"/>
    <property type="match status" value="1"/>
</dbReference>
<evidence type="ECO:0000313" key="3">
    <source>
        <dbReference type="EMBL" id="CRL39958.1"/>
    </source>
</evidence>
<feature type="domain" description="HTH cro/C1-type" evidence="2">
    <location>
        <begin position="5"/>
        <end position="59"/>
    </location>
</feature>
<evidence type="ECO:0000259" key="2">
    <source>
        <dbReference type="PROSITE" id="PS50943"/>
    </source>
</evidence>
<dbReference type="OrthoDB" id="48775at2"/>
<evidence type="ECO:0000313" key="4">
    <source>
        <dbReference type="Proteomes" id="UP000049828"/>
    </source>
</evidence>
<dbReference type="Pfam" id="PF01381">
    <property type="entry name" value="HTH_3"/>
    <property type="match status" value="1"/>
</dbReference>
<dbReference type="InterPro" id="IPR010982">
    <property type="entry name" value="Lambda_DNA-bd_dom_sf"/>
</dbReference>
<dbReference type="InterPro" id="IPR001387">
    <property type="entry name" value="Cro/C1-type_HTH"/>
</dbReference>
<protein>
    <submittedName>
        <fullName evidence="3">Predicted transcriptional regulators</fullName>
    </submittedName>
</protein>
<dbReference type="CDD" id="cd00093">
    <property type="entry name" value="HTH_XRE"/>
    <property type="match status" value="1"/>
</dbReference>